<accession>A0A7W6JWC8</accession>
<dbReference type="Pfam" id="PF00359">
    <property type="entry name" value="PTS_EIIA_2"/>
    <property type="match status" value="1"/>
</dbReference>
<dbReference type="AlphaFoldDB" id="A0A7W6JWC8"/>
<gene>
    <name evidence="2" type="ORF">GGR46_003294</name>
</gene>
<dbReference type="PANTHER" id="PTHR47738:SF1">
    <property type="entry name" value="NITROGEN REGULATORY PROTEIN"/>
    <property type="match status" value="1"/>
</dbReference>
<evidence type="ECO:0000313" key="3">
    <source>
        <dbReference type="Proteomes" id="UP000557392"/>
    </source>
</evidence>
<dbReference type="Proteomes" id="UP000557392">
    <property type="component" value="Unassembled WGS sequence"/>
</dbReference>
<dbReference type="GO" id="GO:0030295">
    <property type="term" value="F:protein kinase activator activity"/>
    <property type="evidence" value="ECO:0007669"/>
    <property type="project" value="TreeGrafter"/>
</dbReference>
<dbReference type="RefSeq" id="WP_183999096.1">
    <property type="nucleotide sequence ID" value="NZ_JACIEH010000003.1"/>
</dbReference>
<dbReference type="PROSITE" id="PS00372">
    <property type="entry name" value="PTS_EIIA_TYPE_2_HIS"/>
    <property type="match status" value="1"/>
</dbReference>
<dbReference type="InterPro" id="IPR051541">
    <property type="entry name" value="PTS_SugarTrans_NitroReg"/>
</dbReference>
<dbReference type="PROSITE" id="PS51094">
    <property type="entry name" value="PTS_EIIA_TYPE_2"/>
    <property type="match status" value="1"/>
</dbReference>
<proteinExistence type="predicted"/>
<dbReference type="Gene3D" id="3.40.930.10">
    <property type="entry name" value="Mannitol-specific EII, Chain A"/>
    <property type="match status" value="1"/>
</dbReference>
<reference evidence="2 3" key="1">
    <citation type="submission" date="2020-08" db="EMBL/GenBank/DDBJ databases">
        <title>Genomic Encyclopedia of Type Strains, Phase IV (KMG-IV): sequencing the most valuable type-strain genomes for metagenomic binning, comparative biology and taxonomic classification.</title>
        <authorList>
            <person name="Goeker M."/>
        </authorList>
    </citation>
    <scope>NUCLEOTIDE SEQUENCE [LARGE SCALE GENOMIC DNA]</scope>
    <source>
        <strain evidence="2 3">DSM 101806</strain>
    </source>
</reference>
<dbReference type="EMBL" id="JACIEH010000003">
    <property type="protein sequence ID" value="MBB4099722.1"/>
    <property type="molecule type" value="Genomic_DNA"/>
</dbReference>
<dbReference type="SUPFAM" id="SSF55804">
    <property type="entry name" value="Phoshotransferase/anion transport protein"/>
    <property type="match status" value="1"/>
</dbReference>
<protein>
    <submittedName>
        <fullName evidence="2">PTS system nitrogen regulatory IIA component</fullName>
    </submittedName>
</protein>
<dbReference type="PANTHER" id="PTHR47738">
    <property type="entry name" value="PTS SYSTEM FRUCTOSE-LIKE EIIA COMPONENT-RELATED"/>
    <property type="match status" value="1"/>
</dbReference>
<dbReference type="InterPro" id="IPR002178">
    <property type="entry name" value="PTS_EIIA_type-2_dom"/>
</dbReference>
<feature type="domain" description="PTS EIIA type-2" evidence="1">
    <location>
        <begin position="6"/>
        <end position="149"/>
    </location>
</feature>
<keyword evidence="3" id="KW-1185">Reference proteome</keyword>
<sequence>MTTIHELLVPEAVLSGVSVASKKALFAALGAAAAEAYGLDARAVAETLTAREKLGSTGFGAGIAIPHGKLDAIRRVCGVFVRLEKPVDFGAVDELPVDLVFMLLSPVGAGAEHLKALACVSRLLRDKGVAAKLRGAGSHDALYALLAGVEARDAA</sequence>
<evidence type="ECO:0000259" key="1">
    <source>
        <dbReference type="PROSITE" id="PS51094"/>
    </source>
</evidence>
<dbReference type="InterPro" id="IPR016152">
    <property type="entry name" value="PTrfase/Anion_transptr"/>
</dbReference>
<organism evidence="2 3">
    <name type="scientific">Sphingomonas kyeonggiensis</name>
    <dbReference type="NCBI Taxonomy" id="1268553"/>
    <lineage>
        <taxon>Bacteria</taxon>
        <taxon>Pseudomonadati</taxon>
        <taxon>Pseudomonadota</taxon>
        <taxon>Alphaproteobacteria</taxon>
        <taxon>Sphingomonadales</taxon>
        <taxon>Sphingomonadaceae</taxon>
        <taxon>Sphingomonas</taxon>
    </lineage>
</organism>
<comment type="caution">
    <text evidence="2">The sequence shown here is derived from an EMBL/GenBank/DDBJ whole genome shotgun (WGS) entry which is preliminary data.</text>
</comment>
<evidence type="ECO:0000313" key="2">
    <source>
        <dbReference type="EMBL" id="MBB4099722.1"/>
    </source>
</evidence>
<name>A0A7W6JWC8_9SPHN</name>
<dbReference type="CDD" id="cd00211">
    <property type="entry name" value="PTS_IIA_fru"/>
    <property type="match status" value="1"/>
</dbReference>